<dbReference type="Pfam" id="PF05922">
    <property type="entry name" value="Inhibitor_I9"/>
    <property type="match status" value="1"/>
</dbReference>
<evidence type="ECO:0008006" key="14">
    <source>
        <dbReference type="Google" id="ProtNLM"/>
    </source>
</evidence>
<feature type="domain" description="Peptidase S8/S53" evidence="8">
    <location>
        <begin position="1547"/>
        <end position="1995"/>
    </location>
</feature>
<dbReference type="InterPro" id="IPR023828">
    <property type="entry name" value="Peptidase_S8_Ser-AS"/>
</dbReference>
<evidence type="ECO:0000313" key="12">
    <source>
        <dbReference type="EMBL" id="KAF8397395.1"/>
    </source>
</evidence>
<dbReference type="PROSITE" id="PS51892">
    <property type="entry name" value="SUBTILASE"/>
    <property type="match status" value="2"/>
</dbReference>
<feature type="active site" description="Charge relay system" evidence="7">
    <location>
        <position position="927"/>
    </location>
</feature>
<sequence>MVEPQSSLEAGELAESLKQKLTLGYLQETIAIMPESLEVGYKEFKWSIIGRLVTDRPVNRSVAKKTLIRAWNCRSLVSSVDLENKFILFRFSSEKELDRIHGLLPKYLSFEVKSDIAGCVGELIEVDLPKDGIERGKFLRIRVQIDIEKPLRPFVSLILLSKETAIFPVVFESNLLQDVKGQSAVESFPTGEERICPLEGELGKADNADGVVRGMGEETVHVSGKDQGTGCSPTMDNVVVHTGEDLAYKGVTVVRTISVLLKFTKVSSLQANLQKSNIFLANCSVALKQDIMSALGLEEGLLPVRYLCIPLITSRLRFVHCQPLDSITRKIKSWKCHSLSFAGHAELIRTILNGSHLHWCSVLTLPMDVIERIESLFRRFLWARADLSKKIHKVSWAKVCVPKSEGGLGLRQVLDMNVAILMRQVWNLASKSDFLWSKWVGQRFLKWDSILTVRIPLSISWSFRSILKVREHACKNVRHILSDDSNTLLWLEPWHSVGVIFNQALGDLSLDIGSSKLAKVESIRNKIVWTGEANRNFSCAFAWDSIRASQPRVSWAKLVALTWNAEIDWLCSHFARADAIGQVKRASLNATIYQMWMERNRRIFQNSWGVNLSLVLIPTKWYRWIPPGLGQWAINSDGSLHDNGASFGVVIHDCNGAPVATLAGGCSCESILMAKLHGIRAGLRAALDKENNWVSVCSDSLVCDSVKYKIPWSWGALQLLFDIQEMKALFDTITWSHVYRETNRVADYLAGMYLVVDVYVVYMGDRPKGDFSASSLHMGMLEAVVGSGASESLLHSYKRSFNGFVARLTKEEMQKLAGMEGVVSVFPSEKKKLHTTRSWDFMGFPQQAKRTEVESDIVVGVLDTGIWPESASFSDEGFGPPPSKWKGTCQASSNFTCNNKIIGARFYHSDGQVGVADFASPRDSEGHGTHTSSTAAGRLVSKASLLGLGLGTSRGGVPSARIAVYKICWSDGCSDADILAAFDDAIADGVDIISLSVGGFFPLDYFDDSIAIGAFHSMKNGILTSNSAGNSGPSAASISNFSPWSLSVAASTIDRKFVTKVQLGNSMVFEGISINTFELKNDTYPMIYGGNAPNTSQGFDGSESRFCGQGSLDTTLVKGKIVLCDQLDTGEGPLLAGAIGTVMQGGGFRDVAFSFPLSATYLDVKDGSAVSDYLNSTSNATGIILKSNESKDVSAPVVVSFSSRGPNPITSDILKPDLTAPGVDILASWSPVSSVSGVAGDNRLEPFNIISGTSMSCPHATGAAAYIKSFHPTWSPAAIKSALMTTAFTMSVASNIDAEFAYGAGHIDPIKAANPGLVYDAGEVDYVKFLCGQGYSSKSLQLVTGDNSTCTTATNGTVWDLNYPSFALFTPTEVSFNRSFHRTVTNVGSPVSTYTANVTAPSSLKIQVVPSVLSFKSLGQRQSFVVTVEGSISSTIVSASLVWNDGVFQVYVVYMGDRPKGDFSASSLHMGMLEAVVGSGASESLLHSYKRSFNGFVARLTKEEMQKLAGMEGVVSVFPSEKKKLHTTRSWDFMGFPQQAKRTEVESDIVVGVLDTGIWPESASFSDEGFGPPPSKWKGTCQASSNFTCNNKIIGARFYHSDGQVGVGDFASPRDSEGHGTHTSSTAAGRLVSKASLLGLGLGTSRGGVPSARIAVYKICWSDGCSDADILAAFDDAIADGVDIISLSVGGFFPLDYFDDSIAIGAFHSMKNGILTSNSAGNSGPSAASISNFSPWSLSVAASTIDRKFVTKVQLGNSMVFEGISINTFELKNDTYPMIYGGNAPNTSQGFDGSESRFCGQGSLDTTLVKGKIVLCDQLDTGEGPLLAGAIGTVMQGGGFRDVAFSFPLSATYLDVKDGSAVSDYLNSTSNATGIILKSNEAKDVSAPVVVSFSSRGPNPITSDILKPDLTAPGVDILASWSPVSSVSGVDGDNRLESFNIISGTSMSCPHATGAAAYIKSFHTTWSPAAIKSALMTTASTMSVVSNIDAEFAYGAGHIDPIKAANPGLVYDAGEVDYVKFLCGQGYSSKSLQLVTGDNSTCTTATNGTVWDLNYPSFALFTPTEVSFNRSFHRTVTNVGSPVSTYTANVTAPSSLKIQVVPSVLSFKSLGQRQSFVVTVEGSISSTIVSASLVWNDGVFQVRSPIVVHSSSQDS</sequence>
<protein>
    <recommendedName>
        <fullName evidence="14">Subtilisin</fullName>
    </recommendedName>
</protein>
<evidence type="ECO:0000259" key="8">
    <source>
        <dbReference type="Pfam" id="PF00082"/>
    </source>
</evidence>
<dbReference type="Gene3D" id="3.40.50.200">
    <property type="entry name" value="Peptidase S8/S53 domain"/>
    <property type="match status" value="2"/>
</dbReference>
<gene>
    <name evidence="12" type="ORF">HHK36_016308</name>
</gene>
<dbReference type="Gene3D" id="3.30.70.80">
    <property type="entry name" value="Peptidase S8 propeptide/proteinase inhibitor I9"/>
    <property type="match status" value="1"/>
</dbReference>
<dbReference type="CDD" id="cd02120">
    <property type="entry name" value="PA_subtilisin_like"/>
    <property type="match status" value="2"/>
</dbReference>
<dbReference type="Gene3D" id="2.60.40.2310">
    <property type="match status" value="2"/>
</dbReference>
<feature type="domain" description="Inhibitor I9" evidence="9">
    <location>
        <begin position="758"/>
        <end position="834"/>
    </location>
</feature>
<keyword evidence="2 7" id="KW-0645">Protease</keyword>
<evidence type="ECO:0000256" key="1">
    <source>
        <dbReference type="ARBA" id="ARBA00011073"/>
    </source>
</evidence>
<dbReference type="PANTHER" id="PTHR10795">
    <property type="entry name" value="PROPROTEIN CONVERTASE SUBTILISIN/KEXIN"/>
    <property type="match status" value="1"/>
</dbReference>
<feature type="domain" description="Subtilisin-like protease fibronectin type-III" evidence="11">
    <location>
        <begin position="2052"/>
        <end position="2148"/>
    </location>
</feature>
<keyword evidence="13" id="KW-1185">Reference proteome</keyword>
<dbReference type="CDD" id="cd06222">
    <property type="entry name" value="RNase_H_like"/>
    <property type="match status" value="1"/>
</dbReference>
<feature type="active site" description="Charge relay system" evidence="6 7">
    <location>
        <position position="1619"/>
    </location>
</feature>
<dbReference type="InterPro" id="IPR045051">
    <property type="entry name" value="SBT"/>
</dbReference>
<dbReference type="Pfam" id="PF00082">
    <property type="entry name" value="Peptidase_S8"/>
    <property type="match status" value="2"/>
</dbReference>
<evidence type="ECO:0000256" key="6">
    <source>
        <dbReference type="PIRSR" id="PIRSR615500-1"/>
    </source>
</evidence>
<evidence type="ECO:0000259" key="10">
    <source>
        <dbReference type="Pfam" id="PF13456"/>
    </source>
</evidence>
<dbReference type="InterPro" id="IPR041469">
    <property type="entry name" value="Subtilisin-like_FN3"/>
</dbReference>
<feature type="active site" description="Charge relay system" evidence="6 7">
    <location>
        <position position="1946"/>
    </location>
</feature>
<dbReference type="Gene3D" id="3.30.420.10">
    <property type="entry name" value="Ribonuclease H-like superfamily/Ribonuclease H"/>
    <property type="match status" value="1"/>
</dbReference>
<evidence type="ECO:0000313" key="13">
    <source>
        <dbReference type="Proteomes" id="UP000655225"/>
    </source>
</evidence>
<dbReference type="CDD" id="cd04852">
    <property type="entry name" value="Peptidases_S8_3"/>
    <property type="match status" value="2"/>
</dbReference>
<keyword evidence="4 7" id="KW-0378">Hydrolase</keyword>
<accession>A0A834Z147</accession>
<evidence type="ECO:0000256" key="4">
    <source>
        <dbReference type="ARBA" id="ARBA00022801"/>
    </source>
</evidence>
<feature type="domain" description="Subtilisin-like protease fibronectin type-III" evidence="11">
    <location>
        <begin position="1360"/>
        <end position="1450"/>
    </location>
</feature>
<dbReference type="EMBL" id="JABCRI010000011">
    <property type="protein sequence ID" value="KAF8397395.1"/>
    <property type="molecule type" value="Genomic_DNA"/>
</dbReference>
<feature type="domain" description="RNase H type-1" evidence="10">
    <location>
        <begin position="635"/>
        <end position="752"/>
    </location>
</feature>
<comment type="similarity">
    <text evidence="1 7">Belongs to the peptidase S8 family.</text>
</comment>
<dbReference type="InterPro" id="IPR002156">
    <property type="entry name" value="RNaseH_domain"/>
</dbReference>
<dbReference type="InterPro" id="IPR000209">
    <property type="entry name" value="Peptidase_S8/S53_dom"/>
</dbReference>
<proteinExistence type="inferred from homology"/>
<name>A0A834Z147_TETSI</name>
<dbReference type="SUPFAM" id="SSF53098">
    <property type="entry name" value="Ribonuclease H-like"/>
    <property type="match status" value="1"/>
</dbReference>
<evidence type="ECO:0000259" key="11">
    <source>
        <dbReference type="Pfam" id="PF17766"/>
    </source>
</evidence>
<dbReference type="OMA" id="GPTINTF"/>
<feature type="active site" description="Charge relay system" evidence="7">
    <location>
        <position position="1254"/>
    </location>
</feature>
<evidence type="ECO:0000256" key="2">
    <source>
        <dbReference type="ARBA" id="ARBA00022670"/>
    </source>
</evidence>
<reference evidence="12 13" key="1">
    <citation type="submission" date="2020-04" db="EMBL/GenBank/DDBJ databases">
        <title>Plant Genome Project.</title>
        <authorList>
            <person name="Zhang R.-G."/>
        </authorList>
    </citation>
    <scope>NUCLEOTIDE SEQUENCE [LARGE SCALE GENOMIC DNA]</scope>
    <source>
        <strain evidence="12">YNK0</strain>
        <tissue evidence="12">Leaf</tissue>
    </source>
</reference>
<dbReference type="GO" id="GO:0003676">
    <property type="term" value="F:nucleic acid binding"/>
    <property type="evidence" value="ECO:0007669"/>
    <property type="project" value="InterPro"/>
</dbReference>
<dbReference type="Gene3D" id="3.50.30.30">
    <property type="match status" value="2"/>
</dbReference>
<dbReference type="InterPro" id="IPR010259">
    <property type="entry name" value="S8pro/Inhibitor_I9"/>
</dbReference>
<keyword evidence="3" id="KW-0732">Signal</keyword>
<evidence type="ECO:0000256" key="5">
    <source>
        <dbReference type="ARBA" id="ARBA00022825"/>
    </source>
</evidence>
<dbReference type="Proteomes" id="UP000655225">
    <property type="component" value="Unassembled WGS sequence"/>
</dbReference>
<keyword evidence="5 7" id="KW-0720">Serine protease</keyword>
<dbReference type="InterPro" id="IPR012337">
    <property type="entry name" value="RNaseH-like_sf"/>
</dbReference>
<comment type="caution">
    <text evidence="12">The sequence shown here is derived from an EMBL/GenBank/DDBJ whole genome shotgun (WGS) entry which is preliminary data.</text>
</comment>
<evidence type="ECO:0000256" key="3">
    <source>
        <dbReference type="ARBA" id="ARBA00022729"/>
    </source>
</evidence>
<dbReference type="PROSITE" id="PS00138">
    <property type="entry name" value="SUBTILASE_SER"/>
    <property type="match status" value="2"/>
</dbReference>
<dbReference type="PRINTS" id="PR00723">
    <property type="entry name" value="SUBTILISIN"/>
</dbReference>
<dbReference type="Pfam" id="PF17766">
    <property type="entry name" value="fn3_6"/>
    <property type="match status" value="2"/>
</dbReference>
<dbReference type="InterPro" id="IPR036852">
    <property type="entry name" value="Peptidase_S8/S53_dom_sf"/>
</dbReference>
<dbReference type="InterPro" id="IPR044730">
    <property type="entry name" value="RNase_H-like_dom_plant"/>
</dbReference>
<dbReference type="Pfam" id="PF13456">
    <property type="entry name" value="RVT_3"/>
    <property type="match status" value="1"/>
</dbReference>
<dbReference type="GO" id="GO:0006508">
    <property type="term" value="P:proteolysis"/>
    <property type="evidence" value="ECO:0007669"/>
    <property type="project" value="UniProtKB-KW"/>
</dbReference>
<evidence type="ECO:0000259" key="9">
    <source>
        <dbReference type="Pfam" id="PF05922"/>
    </source>
</evidence>
<dbReference type="GO" id="GO:0004252">
    <property type="term" value="F:serine-type endopeptidase activity"/>
    <property type="evidence" value="ECO:0007669"/>
    <property type="project" value="UniProtKB-UniRule"/>
</dbReference>
<evidence type="ECO:0000256" key="7">
    <source>
        <dbReference type="PROSITE-ProRule" id="PRU01240"/>
    </source>
</evidence>
<dbReference type="InterPro" id="IPR037045">
    <property type="entry name" value="S8pro/Inhibitor_I9_sf"/>
</dbReference>
<dbReference type="GO" id="GO:0004523">
    <property type="term" value="F:RNA-DNA hybrid ribonuclease activity"/>
    <property type="evidence" value="ECO:0007669"/>
    <property type="project" value="InterPro"/>
</dbReference>
<dbReference type="FunFam" id="3.40.50.200:FF:000006">
    <property type="entry name" value="Subtilisin-like protease SBT1.5"/>
    <property type="match status" value="2"/>
</dbReference>
<dbReference type="InterPro" id="IPR015500">
    <property type="entry name" value="Peptidase_S8_subtilisin-rel"/>
</dbReference>
<organism evidence="12 13">
    <name type="scientific">Tetracentron sinense</name>
    <name type="common">Spur-leaf</name>
    <dbReference type="NCBI Taxonomy" id="13715"/>
    <lineage>
        <taxon>Eukaryota</taxon>
        <taxon>Viridiplantae</taxon>
        <taxon>Streptophyta</taxon>
        <taxon>Embryophyta</taxon>
        <taxon>Tracheophyta</taxon>
        <taxon>Spermatophyta</taxon>
        <taxon>Magnoliopsida</taxon>
        <taxon>Trochodendrales</taxon>
        <taxon>Trochodendraceae</taxon>
        <taxon>Tetracentron</taxon>
    </lineage>
</organism>
<dbReference type="InterPro" id="IPR036397">
    <property type="entry name" value="RNaseH_sf"/>
</dbReference>
<dbReference type="OrthoDB" id="206201at2759"/>
<dbReference type="InterPro" id="IPR034197">
    <property type="entry name" value="Peptidases_S8_3"/>
</dbReference>
<feature type="domain" description="Peptidase S8/S53" evidence="8">
    <location>
        <begin position="855"/>
        <end position="1303"/>
    </location>
</feature>
<feature type="active site" description="Charge relay system" evidence="6 7">
    <location>
        <position position="1555"/>
    </location>
</feature>
<dbReference type="SUPFAM" id="SSF52743">
    <property type="entry name" value="Subtilisin-like"/>
    <property type="match status" value="2"/>
</dbReference>
<feature type="active site" description="Charge relay system" evidence="7">
    <location>
        <position position="863"/>
    </location>
</feature>